<comment type="caution">
    <text evidence="1">The sequence shown here is derived from an EMBL/GenBank/DDBJ whole genome shotgun (WGS) entry which is preliminary data.</text>
</comment>
<name>A0ABQ6BCG4_9BRAD</name>
<proteinExistence type="predicted"/>
<keyword evidence="2" id="KW-1185">Reference proteome</keyword>
<reference evidence="2" key="1">
    <citation type="journal article" date="2019" name="Int. J. Syst. Evol. Microbiol.">
        <title>The Global Catalogue of Microorganisms (GCM) 10K type strain sequencing project: providing services to taxonomists for standard genome sequencing and annotation.</title>
        <authorList>
            <consortium name="The Broad Institute Genomics Platform"/>
            <consortium name="The Broad Institute Genome Sequencing Center for Infectious Disease"/>
            <person name="Wu L."/>
            <person name="Ma J."/>
        </authorList>
    </citation>
    <scope>NUCLEOTIDE SEQUENCE [LARGE SCALE GENOMIC DNA]</scope>
    <source>
        <strain evidence="2">NBRC 102520</strain>
    </source>
</reference>
<evidence type="ECO:0000313" key="2">
    <source>
        <dbReference type="Proteomes" id="UP001156905"/>
    </source>
</evidence>
<evidence type="ECO:0000313" key="1">
    <source>
        <dbReference type="EMBL" id="GLR91541.1"/>
    </source>
</evidence>
<gene>
    <name evidence="1" type="ORF">GCM10007857_82590</name>
</gene>
<sequence>MWKTIAIGTFVDRFTLMGALDAVGCSVGNLAGEVLDNPAFSLSAVKTNVDLFAVFGAELGFLTDTAPLGDIYARAQQLGFALAAAEVAPQLRLQYFDQPVGEFLIIGMEPINTRNGEPVILTVANGGAGLILIGQDGAADAQISVRSRFLFARPTGVETTAFLPP</sequence>
<protein>
    <submittedName>
        <fullName evidence="1">Uncharacterized protein</fullName>
    </submittedName>
</protein>
<dbReference type="Proteomes" id="UP001156905">
    <property type="component" value="Unassembled WGS sequence"/>
</dbReference>
<dbReference type="EMBL" id="BSOW01000049">
    <property type="protein sequence ID" value="GLR91541.1"/>
    <property type="molecule type" value="Genomic_DNA"/>
</dbReference>
<organism evidence="1 2">
    <name type="scientific">Bradyrhizobium iriomotense</name>
    <dbReference type="NCBI Taxonomy" id="441950"/>
    <lineage>
        <taxon>Bacteria</taxon>
        <taxon>Pseudomonadati</taxon>
        <taxon>Pseudomonadota</taxon>
        <taxon>Alphaproteobacteria</taxon>
        <taxon>Hyphomicrobiales</taxon>
        <taxon>Nitrobacteraceae</taxon>
        <taxon>Bradyrhizobium</taxon>
    </lineage>
</organism>
<accession>A0ABQ6BCG4</accession>